<dbReference type="InterPro" id="IPR016181">
    <property type="entry name" value="Acyl_CoA_acyltransferase"/>
</dbReference>
<dbReference type="GO" id="GO:0016740">
    <property type="term" value="F:transferase activity"/>
    <property type="evidence" value="ECO:0007669"/>
    <property type="project" value="UniProtKB-KW"/>
</dbReference>
<accession>A0A6B1DDV3</accession>
<gene>
    <name evidence="2" type="ORF">F4X14_21685</name>
</gene>
<protein>
    <submittedName>
        <fullName evidence="2">GNAT family N-acetyltransferase</fullName>
    </submittedName>
</protein>
<name>A0A6B1DDV3_9CHLR</name>
<keyword evidence="2" id="KW-0808">Transferase</keyword>
<dbReference type="EMBL" id="VXMH01000121">
    <property type="protein sequence ID" value="MYC97573.1"/>
    <property type="molecule type" value="Genomic_DNA"/>
</dbReference>
<evidence type="ECO:0000259" key="1">
    <source>
        <dbReference type="Pfam" id="PF13480"/>
    </source>
</evidence>
<proteinExistence type="predicted"/>
<feature type="domain" description="BioF2-like acetyltransferase" evidence="1">
    <location>
        <begin position="284"/>
        <end position="428"/>
    </location>
</feature>
<dbReference type="AlphaFoldDB" id="A0A6B1DDV3"/>
<reference evidence="2" key="1">
    <citation type="submission" date="2019-09" db="EMBL/GenBank/DDBJ databases">
        <title>Characterisation of the sponge microbiome using genome-centric metagenomics.</title>
        <authorList>
            <person name="Engelberts J.P."/>
            <person name="Robbins S.J."/>
            <person name="De Goeij J.M."/>
            <person name="Aranda M."/>
            <person name="Bell S.C."/>
            <person name="Webster N.S."/>
        </authorList>
    </citation>
    <scope>NUCLEOTIDE SEQUENCE</scope>
    <source>
        <strain evidence="2">SB0661_bin_32</strain>
    </source>
</reference>
<comment type="caution">
    <text evidence="2">The sequence shown here is derived from an EMBL/GenBank/DDBJ whole genome shotgun (WGS) entry which is preliminary data.</text>
</comment>
<dbReference type="InterPro" id="IPR038740">
    <property type="entry name" value="BioF2-like_GNAT_dom"/>
</dbReference>
<dbReference type="SUPFAM" id="SSF55729">
    <property type="entry name" value="Acyl-CoA N-acyltransferases (Nat)"/>
    <property type="match status" value="1"/>
</dbReference>
<sequence length="448" mass="50959">MAVLTTNIVVECADHIPSLSISSQGSAWQIEELMLITKSPAPDVPALARRLRRDGHHNASIAPGSEASAQDADSDAVPPCSLNVTIYGPTAYPNGFSALASEWNDLLARSRYDTFFLTHEWQSVWWQQLGAGDLWILAFYRGESEEEREESEEPADPSHATPGPSELVGIAPFYLSEHKKGKWAGKSSLKLVGCVEVSDFLDIVIAAGWEKEVYYCLLDWLQSEEAPAWDYLDLCNLPEDSLSYKALPSIFRNAGLRVEVDQEDVAPHVHLPARYENYLMQIDKKQRHEIRRKQRRVERELDVGFSLIQSMDELQAAMDEFLRLQRMSRPDKESFMTPHMERFFRVMAGRMLETGHLHLSFLSLNGENAAALLAFEYKKELLLYNSGYDTEKWAGYSPGWVLLGYVIQHAIARGIEVFDFLQGDEEYKYRFGGHDYRVMRTLIINEPA</sequence>
<dbReference type="Pfam" id="PF13480">
    <property type="entry name" value="Acetyltransf_6"/>
    <property type="match status" value="1"/>
</dbReference>
<dbReference type="Gene3D" id="3.40.630.30">
    <property type="match status" value="1"/>
</dbReference>
<organism evidence="2">
    <name type="scientific">Caldilineaceae bacterium SB0661_bin_32</name>
    <dbReference type="NCBI Taxonomy" id="2605255"/>
    <lineage>
        <taxon>Bacteria</taxon>
        <taxon>Bacillati</taxon>
        <taxon>Chloroflexota</taxon>
        <taxon>Caldilineae</taxon>
        <taxon>Caldilineales</taxon>
        <taxon>Caldilineaceae</taxon>
    </lineage>
</organism>
<evidence type="ECO:0000313" key="2">
    <source>
        <dbReference type="EMBL" id="MYC97573.1"/>
    </source>
</evidence>